<keyword evidence="3" id="KW-1185">Reference proteome</keyword>
<dbReference type="Gene3D" id="3.40.50.1820">
    <property type="entry name" value="alpha/beta hydrolase"/>
    <property type="match status" value="1"/>
</dbReference>
<evidence type="ECO:0000313" key="2">
    <source>
        <dbReference type="EMBL" id="MDA3629656.1"/>
    </source>
</evidence>
<comment type="caution">
    <text evidence="2">The sequence shown here is derived from an EMBL/GenBank/DDBJ whole genome shotgun (WGS) entry which is preliminary data.</text>
</comment>
<evidence type="ECO:0000313" key="3">
    <source>
        <dbReference type="Proteomes" id="UP001210380"/>
    </source>
</evidence>
<dbReference type="Proteomes" id="UP001210380">
    <property type="component" value="Unassembled WGS sequence"/>
</dbReference>
<feature type="domain" description="Thioesterase" evidence="1">
    <location>
        <begin position="28"/>
        <end position="169"/>
    </location>
</feature>
<dbReference type="InterPro" id="IPR001031">
    <property type="entry name" value="Thioesterase"/>
</dbReference>
<organism evidence="2 3">
    <name type="scientific">Saccharopolyspora oryzae</name>
    <dbReference type="NCBI Taxonomy" id="2997343"/>
    <lineage>
        <taxon>Bacteria</taxon>
        <taxon>Bacillati</taxon>
        <taxon>Actinomycetota</taxon>
        <taxon>Actinomycetes</taxon>
        <taxon>Pseudonocardiales</taxon>
        <taxon>Pseudonocardiaceae</taxon>
        <taxon>Saccharopolyspora</taxon>
    </lineage>
</organism>
<reference evidence="2 3" key="1">
    <citation type="submission" date="2022-11" db="EMBL/GenBank/DDBJ databases">
        <title>Draft genome sequence of Saccharopolyspora sp. WRP15-2 isolated from rhizosphere soils of wild rice in Thailand.</title>
        <authorList>
            <person name="Duangmal K."/>
            <person name="Kammanee S."/>
            <person name="Muangham S."/>
        </authorList>
    </citation>
    <scope>NUCLEOTIDE SEQUENCE [LARGE SCALE GENOMIC DNA]</scope>
    <source>
        <strain evidence="2 3">WRP15-2</strain>
    </source>
</reference>
<accession>A0ABT4V8C2</accession>
<evidence type="ECO:0000259" key="1">
    <source>
        <dbReference type="Pfam" id="PF00975"/>
    </source>
</evidence>
<gene>
    <name evidence="2" type="ORF">OU415_29800</name>
</gene>
<protein>
    <submittedName>
        <fullName evidence="2">Thioesterase domain-containing protein</fullName>
    </submittedName>
</protein>
<dbReference type="SUPFAM" id="SSF53474">
    <property type="entry name" value="alpha/beta-Hydrolases"/>
    <property type="match status" value="1"/>
</dbReference>
<dbReference type="InterPro" id="IPR029058">
    <property type="entry name" value="AB_hydrolase_fold"/>
</dbReference>
<dbReference type="RefSeq" id="WP_270952702.1">
    <property type="nucleotide sequence ID" value="NZ_JAQGLA010000072.1"/>
</dbReference>
<name>A0ABT4V8C2_9PSEU</name>
<dbReference type="Pfam" id="PF00975">
    <property type="entry name" value="Thioesterase"/>
    <property type="match status" value="1"/>
</dbReference>
<dbReference type="EMBL" id="JAQGLA010000072">
    <property type="protein sequence ID" value="MDA3629656.1"/>
    <property type="molecule type" value="Genomic_DNA"/>
</dbReference>
<proteinExistence type="predicted"/>
<sequence>MAHRNASIELISASAGAGGGPRIVVVYPGLAPAAAHEELVAAMPSAVSTCVVDLDAVEEYARPAFTGEPPKVRIPEIAAHVAAGLRERDLVGGDWLLVGWSLGGIIAYALTSELADEELPAGLVVLDTPAPVAEYSWPDDEVPLDLELLWFTTYLAARHETTAPASRETFAGLDADAGLELVLGIETERGPLLPGASLAGARKLFEGYLNVVRRNNRIVSSYQPAPPRVPFTLIRPEHSLFGSEPAVGWDEIDPGVSVRTCRGDHYSMLRDPVALAHVDAIARYRLRLAESDA</sequence>